<keyword evidence="7" id="KW-1185">Reference proteome</keyword>
<dbReference type="InterPro" id="IPR050652">
    <property type="entry name" value="AN1_A20_ZnFinger"/>
</dbReference>
<sequence>MEKPIKENKELIANPLKRKACEGHEISLHKKARETIIQSSPKKQELSNTKAKLTCSKCGKKLRMTNSFKCKCGNIFCNIHRFYDEHSCTFDYRSEAMEKLRRENPLVINKKI</sequence>
<evidence type="ECO:0000256" key="1">
    <source>
        <dbReference type="ARBA" id="ARBA00022723"/>
    </source>
</evidence>
<dbReference type="InterPro" id="IPR035896">
    <property type="entry name" value="AN1-like_Znf"/>
</dbReference>
<dbReference type="PANTHER" id="PTHR10634">
    <property type="entry name" value="AN1-TYPE ZINC FINGER PROTEIN"/>
    <property type="match status" value="1"/>
</dbReference>
<dbReference type="SMART" id="SM00154">
    <property type="entry name" value="ZnF_AN1"/>
    <property type="match status" value="1"/>
</dbReference>
<reference evidence="6 7" key="1">
    <citation type="submission" date="2019-01" db="EMBL/GenBank/DDBJ databases">
        <title>Genomes sequencing and comparative genomics of infectious freshwater microsporidia, Cucumispora dikerogammari and Thelohania contejeani.</title>
        <authorList>
            <person name="Cormier A."/>
            <person name="Giraud I."/>
            <person name="Wattier R."/>
            <person name="Teixeira M."/>
            <person name="Grandjean F."/>
            <person name="Rigaud T."/>
            <person name="Cordaux R."/>
        </authorList>
    </citation>
    <scope>NUCLEOTIDE SEQUENCE [LARGE SCALE GENOMIC DNA]</scope>
    <source>
        <strain evidence="6">T1</strain>
        <tissue evidence="6">Spores</tissue>
    </source>
</reference>
<evidence type="ECO:0000256" key="4">
    <source>
        <dbReference type="PROSITE-ProRule" id="PRU00449"/>
    </source>
</evidence>
<comment type="caution">
    <text evidence="6">The sequence shown here is derived from an EMBL/GenBank/DDBJ whole genome shotgun (WGS) entry which is preliminary data.</text>
</comment>
<proteinExistence type="predicted"/>
<keyword evidence="2 4" id="KW-0863">Zinc-finger</keyword>
<evidence type="ECO:0000256" key="3">
    <source>
        <dbReference type="ARBA" id="ARBA00022833"/>
    </source>
</evidence>
<gene>
    <name evidence="6" type="primary">ZFAND5</name>
    <name evidence="6" type="ORF">TCON_1343</name>
</gene>
<dbReference type="SUPFAM" id="SSF118310">
    <property type="entry name" value="AN1-like Zinc finger"/>
    <property type="match status" value="1"/>
</dbReference>
<keyword evidence="3" id="KW-0862">Zinc</keyword>
<dbReference type="EMBL" id="SBIQ01000086">
    <property type="protein sequence ID" value="KAF7683453.1"/>
    <property type="molecule type" value="Genomic_DNA"/>
</dbReference>
<evidence type="ECO:0000313" key="6">
    <source>
        <dbReference type="EMBL" id="KAF7683453.1"/>
    </source>
</evidence>
<evidence type="ECO:0000313" key="7">
    <source>
        <dbReference type="Proteomes" id="UP001516464"/>
    </source>
</evidence>
<accession>A0ABQ7HZ31</accession>
<keyword evidence="1" id="KW-0479">Metal-binding</keyword>
<dbReference type="Pfam" id="PF01428">
    <property type="entry name" value="zf-AN1"/>
    <property type="match status" value="1"/>
</dbReference>
<evidence type="ECO:0000256" key="2">
    <source>
        <dbReference type="ARBA" id="ARBA00022771"/>
    </source>
</evidence>
<dbReference type="Gene3D" id="4.10.1110.10">
    <property type="entry name" value="AN1-like Zinc finger"/>
    <property type="match status" value="1"/>
</dbReference>
<name>A0ABQ7HZ31_9MICR</name>
<dbReference type="PROSITE" id="PS51039">
    <property type="entry name" value="ZF_AN1"/>
    <property type="match status" value="1"/>
</dbReference>
<dbReference type="Proteomes" id="UP001516464">
    <property type="component" value="Unassembled WGS sequence"/>
</dbReference>
<feature type="domain" description="AN1-type" evidence="5">
    <location>
        <begin position="49"/>
        <end position="96"/>
    </location>
</feature>
<protein>
    <submittedName>
        <fullName evidence="6">AN1-type zinc finger protein 5</fullName>
    </submittedName>
</protein>
<dbReference type="InterPro" id="IPR000058">
    <property type="entry name" value="Znf_AN1"/>
</dbReference>
<organism evidence="6 7">
    <name type="scientific">Astathelohania contejeani</name>
    <dbReference type="NCBI Taxonomy" id="164912"/>
    <lineage>
        <taxon>Eukaryota</taxon>
        <taxon>Fungi</taxon>
        <taxon>Fungi incertae sedis</taxon>
        <taxon>Microsporidia</taxon>
        <taxon>Astathelohaniidae</taxon>
        <taxon>Astathelohania</taxon>
    </lineage>
</organism>
<dbReference type="PANTHER" id="PTHR10634:SF27">
    <property type="entry name" value="AN1-TYPE ZINC FINGER PROTEIN 6 ISOFORM 1"/>
    <property type="match status" value="1"/>
</dbReference>
<evidence type="ECO:0000259" key="5">
    <source>
        <dbReference type="PROSITE" id="PS51039"/>
    </source>
</evidence>